<dbReference type="InterPro" id="IPR007523">
    <property type="entry name" value="NDUFAF3/AAMDC"/>
</dbReference>
<dbReference type="SUPFAM" id="SSF64076">
    <property type="entry name" value="MTH938-like"/>
    <property type="match status" value="1"/>
</dbReference>
<accession>A0ABT3H3F1</accession>
<dbReference type="Proteomes" id="UP001208938">
    <property type="component" value="Unassembled WGS sequence"/>
</dbReference>
<comment type="caution">
    <text evidence="1">The sequence shown here is derived from an EMBL/GenBank/DDBJ whole genome shotgun (WGS) entry which is preliminary data.</text>
</comment>
<dbReference type="EMBL" id="JAPDFL010000001">
    <property type="protein sequence ID" value="MCW1934339.1"/>
    <property type="molecule type" value="Genomic_DNA"/>
</dbReference>
<dbReference type="CDD" id="cd00248">
    <property type="entry name" value="Mth938-like"/>
    <property type="match status" value="1"/>
</dbReference>
<name>A0ABT3H3F1_9RHOB</name>
<dbReference type="Pfam" id="PF04430">
    <property type="entry name" value="DUF498"/>
    <property type="match status" value="1"/>
</dbReference>
<keyword evidence="2" id="KW-1185">Reference proteome</keyword>
<dbReference type="InterPro" id="IPR036748">
    <property type="entry name" value="MTH938-like_sf"/>
</dbReference>
<evidence type="ECO:0000313" key="1">
    <source>
        <dbReference type="EMBL" id="MCW1934339.1"/>
    </source>
</evidence>
<protein>
    <submittedName>
        <fullName evidence="1">Mth938-like domain-containing protein</fullName>
    </submittedName>
</protein>
<gene>
    <name evidence="1" type="ORF">OKW52_19295</name>
</gene>
<dbReference type="RefSeq" id="WP_264507144.1">
    <property type="nucleotide sequence ID" value="NZ_JAPDFL010000001.1"/>
</dbReference>
<proteinExistence type="predicted"/>
<dbReference type="Gene3D" id="3.40.1230.10">
    <property type="entry name" value="MTH938-like"/>
    <property type="match status" value="1"/>
</dbReference>
<reference evidence="1 2" key="1">
    <citation type="submission" date="2022-10" db="EMBL/GenBank/DDBJ databases">
        <title>Pararhodobacter sp. nov., isolated from marine algae.</title>
        <authorList>
            <person name="Choi B.J."/>
            <person name="Kim J.M."/>
            <person name="Lee J.K."/>
            <person name="Choi D.G."/>
            <person name="Jeon C.O."/>
        </authorList>
    </citation>
    <scope>NUCLEOTIDE SEQUENCE [LARGE SCALE GENOMIC DNA]</scope>
    <source>
        <strain evidence="1 2">ZQ420</strain>
    </source>
</reference>
<dbReference type="PANTHER" id="PTHR21192">
    <property type="entry name" value="NUCLEAR PROTEIN E3-3"/>
    <property type="match status" value="1"/>
</dbReference>
<dbReference type="PANTHER" id="PTHR21192:SF2">
    <property type="entry name" value="NADH DEHYDROGENASE [UBIQUINONE] 1 ALPHA SUBCOMPLEX ASSEMBLY FACTOR 3"/>
    <property type="match status" value="1"/>
</dbReference>
<sequence>MKLTEIDFGAAQPIEGYGPGFFRLGGVVHPAPVLFVPGQVVTWGGFDDIDALLPLADQVDVLFIGTGRDIGHIPAALRDTLEAAGLGVEVMSSPAACRTYNVLLSEGRRVAIALLPVGEAEAEA</sequence>
<evidence type="ECO:0000313" key="2">
    <source>
        <dbReference type="Proteomes" id="UP001208938"/>
    </source>
</evidence>
<organism evidence="1 2">
    <name type="scientific">Pararhodobacter zhoushanensis</name>
    <dbReference type="NCBI Taxonomy" id="2479545"/>
    <lineage>
        <taxon>Bacteria</taxon>
        <taxon>Pseudomonadati</taxon>
        <taxon>Pseudomonadota</taxon>
        <taxon>Alphaproteobacteria</taxon>
        <taxon>Rhodobacterales</taxon>
        <taxon>Paracoccaceae</taxon>
        <taxon>Pararhodobacter</taxon>
    </lineage>
</organism>